<evidence type="ECO:0000313" key="1">
    <source>
        <dbReference type="EMBL" id="GFH18745.1"/>
    </source>
</evidence>
<feature type="non-terminal residue" evidence="1">
    <location>
        <position position="139"/>
    </location>
</feature>
<dbReference type="PANTHER" id="PTHR33975">
    <property type="entry name" value="MYELIN-ASSOCIATED OLIGODENDROCYTE BASIC PROTEIN"/>
    <property type="match status" value="1"/>
</dbReference>
<dbReference type="Pfam" id="PF07466">
    <property type="entry name" value="DUF1517"/>
    <property type="match status" value="1"/>
</dbReference>
<dbReference type="InterPro" id="IPR053023">
    <property type="entry name" value="FLAP_modulator"/>
</dbReference>
<proteinExistence type="predicted"/>
<dbReference type="InterPro" id="IPR010903">
    <property type="entry name" value="DUF1517"/>
</dbReference>
<feature type="non-terminal residue" evidence="1">
    <location>
        <position position="1"/>
    </location>
</feature>
<dbReference type="PANTHER" id="PTHR33975:SF2">
    <property type="entry name" value="MYELIN-ASSOCIATED OLIGODENDROCYTE BASIC PROTEIN"/>
    <property type="match status" value="1"/>
</dbReference>
<organism evidence="1 2">
    <name type="scientific">Haematococcus lacustris</name>
    <name type="common">Green alga</name>
    <name type="synonym">Haematococcus pluvialis</name>
    <dbReference type="NCBI Taxonomy" id="44745"/>
    <lineage>
        <taxon>Eukaryota</taxon>
        <taxon>Viridiplantae</taxon>
        <taxon>Chlorophyta</taxon>
        <taxon>core chlorophytes</taxon>
        <taxon>Chlorophyceae</taxon>
        <taxon>CS clade</taxon>
        <taxon>Chlamydomonadales</taxon>
        <taxon>Haematococcaceae</taxon>
        <taxon>Haematococcus</taxon>
    </lineage>
</organism>
<evidence type="ECO:0000313" key="2">
    <source>
        <dbReference type="Proteomes" id="UP000485058"/>
    </source>
</evidence>
<gene>
    <name evidence="1" type="ORF">HaLaN_15599</name>
</gene>
<reference evidence="1 2" key="1">
    <citation type="submission" date="2020-02" db="EMBL/GenBank/DDBJ databases">
        <title>Draft genome sequence of Haematococcus lacustris strain NIES-144.</title>
        <authorList>
            <person name="Morimoto D."/>
            <person name="Nakagawa S."/>
            <person name="Yoshida T."/>
            <person name="Sawayama S."/>
        </authorList>
    </citation>
    <scope>NUCLEOTIDE SEQUENCE [LARGE SCALE GENOMIC DNA]</scope>
    <source>
        <strain evidence="1 2">NIES-144</strain>
    </source>
</reference>
<dbReference type="EMBL" id="BLLF01001348">
    <property type="protein sequence ID" value="GFH18745.1"/>
    <property type="molecule type" value="Genomic_DNA"/>
</dbReference>
<dbReference type="Proteomes" id="UP000485058">
    <property type="component" value="Unassembled WGS sequence"/>
</dbReference>
<accession>A0A699ZAP0</accession>
<dbReference type="AlphaFoldDB" id="A0A699ZAP0"/>
<keyword evidence="2" id="KW-1185">Reference proteome</keyword>
<protein>
    <submittedName>
        <fullName evidence="1">Uncharacterized protein</fullName>
    </submittedName>
</protein>
<name>A0A699ZAP0_HAELA</name>
<comment type="caution">
    <text evidence="1">The sequence shown here is derived from an EMBL/GenBank/DDBJ whole genome shotgun (WGS) entry which is preliminary data.</text>
</comment>
<sequence length="139" mass="15733">KAGARPAVFLFGFGDDDEEEERCTVVKLQVGVFGDIAKWQRDLERLSSLYDTDEEGGLHAIFQETLQLVLRNMEYVSYATSGGRVFNDIDQAESKFNEVSFEERSKFKEETLTNVDGRMARSRGRSFAGRCCVCPPVYP</sequence>